<organism evidence="1 2">
    <name type="scientific">Trichonephila clavipes</name>
    <name type="common">Golden silk orbweaver</name>
    <name type="synonym">Nephila clavipes</name>
    <dbReference type="NCBI Taxonomy" id="2585209"/>
    <lineage>
        <taxon>Eukaryota</taxon>
        <taxon>Metazoa</taxon>
        <taxon>Ecdysozoa</taxon>
        <taxon>Arthropoda</taxon>
        <taxon>Chelicerata</taxon>
        <taxon>Arachnida</taxon>
        <taxon>Araneae</taxon>
        <taxon>Araneomorphae</taxon>
        <taxon>Entelegynae</taxon>
        <taxon>Araneoidea</taxon>
        <taxon>Nephilidae</taxon>
        <taxon>Trichonephila</taxon>
    </lineage>
</organism>
<proteinExistence type="predicted"/>
<gene>
    <name evidence="1" type="ORF">TNCV_3559601</name>
</gene>
<accession>A0A8X6WCH1</accession>
<comment type="caution">
    <text evidence="1">The sequence shown here is derived from an EMBL/GenBank/DDBJ whole genome shotgun (WGS) entry which is preliminary data.</text>
</comment>
<dbReference type="AlphaFoldDB" id="A0A8X6WCH1"/>
<keyword evidence="2" id="KW-1185">Reference proteome</keyword>
<reference evidence="1" key="1">
    <citation type="submission" date="2020-08" db="EMBL/GenBank/DDBJ databases">
        <title>Multicomponent nature underlies the extraordinary mechanical properties of spider dragline silk.</title>
        <authorList>
            <person name="Kono N."/>
            <person name="Nakamura H."/>
            <person name="Mori M."/>
            <person name="Yoshida Y."/>
            <person name="Ohtoshi R."/>
            <person name="Malay A.D."/>
            <person name="Moran D.A.P."/>
            <person name="Tomita M."/>
            <person name="Numata K."/>
            <person name="Arakawa K."/>
        </authorList>
    </citation>
    <scope>NUCLEOTIDE SEQUENCE</scope>
</reference>
<dbReference type="Proteomes" id="UP000887159">
    <property type="component" value="Unassembled WGS sequence"/>
</dbReference>
<sequence>MIKIWCSMNEERELYSASQLCNQPHTSVHHDHSQTADRVKLTLVLTAMLTATHACKLSSQITEVLGSIRLESCLLGREEYRFQLCPGVHRRRVWRRPGQHADTAFTIARHTDP</sequence>
<evidence type="ECO:0000313" key="1">
    <source>
        <dbReference type="EMBL" id="GFY32452.1"/>
    </source>
</evidence>
<name>A0A8X6WCH1_TRICX</name>
<protein>
    <submittedName>
        <fullName evidence="1">Uncharacterized protein</fullName>
    </submittedName>
</protein>
<evidence type="ECO:0000313" key="2">
    <source>
        <dbReference type="Proteomes" id="UP000887159"/>
    </source>
</evidence>
<dbReference type="EMBL" id="BMAU01021402">
    <property type="protein sequence ID" value="GFY32452.1"/>
    <property type="molecule type" value="Genomic_DNA"/>
</dbReference>